<proteinExistence type="predicted"/>
<feature type="domain" description="Glycerol-3-phosphate dehydrogenase NAD-dependent N-terminal" evidence="2">
    <location>
        <begin position="58"/>
        <end position="135"/>
    </location>
</feature>
<keyword evidence="4" id="KW-1185">Reference proteome</keyword>
<dbReference type="PANTHER" id="PTHR11728:SF1">
    <property type="entry name" value="GLYCEROL-3-PHOSPHATE DEHYDROGENASE [NAD(+)] 2, CHLOROPLASTIC"/>
    <property type="match status" value="1"/>
</dbReference>
<dbReference type="PANTHER" id="PTHR11728">
    <property type="entry name" value="GLYCEROL-3-PHOSPHATE DEHYDROGENASE"/>
    <property type="match status" value="1"/>
</dbReference>
<organism evidence="3 4">
    <name type="scientific">Theobroma cacao</name>
    <name type="common">Cacao</name>
    <name type="synonym">Cocoa</name>
    <dbReference type="NCBI Taxonomy" id="3641"/>
    <lineage>
        <taxon>Eukaryota</taxon>
        <taxon>Viridiplantae</taxon>
        <taxon>Streptophyta</taxon>
        <taxon>Embryophyta</taxon>
        <taxon>Tracheophyta</taxon>
        <taxon>Spermatophyta</taxon>
        <taxon>Magnoliopsida</taxon>
        <taxon>eudicotyledons</taxon>
        <taxon>Gunneridae</taxon>
        <taxon>Pentapetalae</taxon>
        <taxon>rosids</taxon>
        <taxon>malvids</taxon>
        <taxon>Malvales</taxon>
        <taxon>Malvaceae</taxon>
        <taxon>Byttnerioideae</taxon>
        <taxon>Theobroma</taxon>
    </lineage>
</organism>
<evidence type="ECO:0000259" key="2">
    <source>
        <dbReference type="Pfam" id="PF01210"/>
    </source>
</evidence>
<dbReference type="EMBL" id="CM001888">
    <property type="protein sequence ID" value="EOY20061.1"/>
    <property type="molecule type" value="Genomic_DNA"/>
</dbReference>
<accession>A0A061FSJ6</accession>
<evidence type="ECO:0000313" key="3">
    <source>
        <dbReference type="EMBL" id="EOY20061.1"/>
    </source>
</evidence>
<sequence>MTVFQHCIGINSGCNLFGIECNDYENLRLSGPLGRSLLDGPVFGGPRPKLMFLNGLKRTYFPERKLPENVIATADARTALLGADYCLHAVPMQAFQFSATFFVGIAEHVDPGLPFISVSKDLELNTLKMMPASIEN</sequence>
<protein>
    <submittedName>
        <fullName evidence="3">NAD-dependent glycerol-3-phosphate dehydrogenase family protein, putative</fullName>
    </submittedName>
</protein>
<dbReference type="Gramene" id="EOY20061">
    <property type="protein sequence ID" value="EOY20061"/>
    <property type="gene ID" value="TCM_045461"/>
</dbReference>
<dbReference type="eggNOG" id="KOG2711">
    <property type="taxonomic scope" value="Eukaryota"/>
</dbReference>
<name>A0A061FSJ6_THECC</name>
<comment type="catalytic activity">
    <reaction evidence="1">
        <text>sn-glycerol 3-phosphate + NAD(+) = dihydroxyacetone phosphate + NADH + H(+)</text>
        <dbReference type="Rhea" id="RHEA:11092"/>
        <dbReference type="ChEBI" id="CHEBI:15378"/>
        <dbReference type="ChEBI" id="CHEBI:57540"/>
        <dbReference type="ChEBI" id="CHEBI:57597"/>
        <dbReference type="ChEBI" id="CHEBI:57642"/>
        <dbReference type="ChEBI" id="CHEBI:57945"/>
        <dbReference type="EC" id="1.1.1.8"/>
    </reaction>
</comment>
<dbReference type="GO" id="GO:0046168">
    <property type="term" value="P:glycerol-3-phosphate catabolic process"/>
    <property type="evidence" value="ECO:0007669"/>
    <property type="project" value="InterPro"/>
</dbReference>
<dbReference type="InterPro" id="IPR036291">
    <property type="entry name" value="NAD(P)-bd_dom_sf"/>
</dbReference>
<evidence type="ECO:0000313" key="4">
    <source>
        <dbReference type="Proteomes" id="UP000026915"/>
    </source>
</evidence>
<dbReference type="Proteomes" id="UP000026915">
    <property type="component" value="Chromosome 10"/>
</dbReference>
<dbReference type="SUPFAM" id="SSF51735">
    <property type="entry name" value="NAD(P)-binding Rossmann-fold domains"/>
    <property type="match status" value="1"/>
</dbReference>
<dbReference type="InParanoid" id="A0A061FSJ6"/>
<reference evidence="3 4" key="1">
    <citation type="journal article" date="2013" name="Genome Biol.">
        <title>The genome sequence of the most widely cultivated cacao type and its use to identify candidate genes regulating pod color.</title>
        <authorList>
            <person name="Motamayor J.C."/>
            <person name="Mockaitis K."/>
            <person name="Schmutz J."/>
            <person name="Haiminen N."/>
            <person name="Iii D.L."/>
            <person name="Cornejo O."/>
            <person name="Findley S.D."/>
            <person name="Zheng P."/>
            <person name="Utro F."/>
            <person name="Royaert S."/>
            <person name="Saski C."/>
            <person name="Jenkins J."/>
            <person name="Podicheti R."/>
            <person name="Zhao M."/>
            <person name="Scheffler B.E."/>
            <person name="Stack J.C."/>
            <person name="Feltus F.A."/>
            <person name="Mustiga G.M."/>
            <person name="Amores F."/>
            <person name="Phillips W."/>
            <person name="Marelli J.P."/>
            <person name="May G.D."/>
            <person name="Shapiro H."/>
            <person name="Ma J."/>
            <person name="Bustamante C.D."/>
            <person name="Schnell R.J."/>
            <person name="Main D."/>
            <person name="Gilbert D."/>
            <person name="Parida L."/>
            <person name="Kuhn D.N."/>
        </authorList>
    </citation>
    <scope>NUCLEOTIDE SEQUENCE [LARGE SCALE GENOMIC DNA]</scope>
    <source>
        <strain evidence="4">cv. Matina 1-6</strain>
    </source>
</reference>
<dbReference type="GO" id="GO:0051287">
    <property type="term" value="F:NAD binding"/>
    <property type="evidence" value="ECO:0007669"/>
    <property type="project" value="InterPro"/>
</dbReference>
<dbReference type="AlphaFoldDB" id="A0A061FSJ6"/>
<dbReference type="Gene3D" id="3.40.50.720">
    <property type="entry name" value="NAD(P)-binding Rossmann-like Domain"/>
    <property type="match status" value="1"/>
</dbReference>
<dbReference type="GO" id="GO:0141152">
    <property type="term" value="F:glycerol-3-phosphate dehydrogenase (NAD+) activity"/>
    <property type="evidence" value="ECO:0007669"/>
    <property type="project" value="UniProtKB-EC"/>
</dbReference>
<dbReference type="InterPro" id="IPR011128">
    <property type="entry name" value="G3P_DH_NAD-dep_N"/>
</dbReference>
<dbReference type="STRING" id="3641.A0A061FSJ6"/>
<dbReference type="HOGENOM" id="CLU_1879157_0_0_1"/>
<evidence type="ECO:0000256" key="1">
    <source>
        <dbReference type="ARBA" id="ARBA00048683"/>
    </source>
</evidence>
<dbReference type="Pfam" id="PF01210">
    <property type="entry name" value="NAD_Gly3P_dh_N"/>
    <property type="match status" value="1"/>
</dbReference>
<gene>
    <name evidence="3" type="ORF">TCM_045461</name>
</gene>